<keyword evidence="4 9" id="KW-0238">DNA-binding</keyword>
<name>A0ABQ7D5X2_BRACR</name>
<protein>
    <recommendedName>
        <fullName evidence="12">Homeobox domain-containing protein</fullName>
    </recommendedName>
</protein>
<dbReference type="CDD" id="cd00086">
    <property type="entry name" value="homeodomain"/>
    <property type="match status" value="1"/>
</dbReference>
<feature type="region of interest" description="Disordered" evidence="11">
    <location>
        <begin position="1"/>
        <end position="32"/>
    </location>
</feature>
<keyword evidence="6" id="KW-0804">Transcription</keyword>
<evidence type="ECO:0000313" key="13">
    <source>
        <dbReference type="EMBL" id="KAF3566957.1"/>
    </source>
</evidence>
<evidence type="ECO:0000259" key="12">
    <source>
        <dbReference type="PROSITE" id="PS50071"/>
    </source>
</evidence>
<feature type="domain" description="Homeobox" evidence="12">
    <location>
        <begin position="198"/>
        <end position="263"/>
    </location>
</feature>
<evidence type="ECO:0000256" key="1">
    <source>
        <dbReference type="ARBA" id="ARBA00004123"/>
    </source>
</evidence>
<evidence type="ECO:0000256" key="4">
    <source>
        <dbReference type="ARBA" id="ARBA00023125"/>
    </source>
</evidence>
<keyword evidence="14" id="KW-1185">Reference proteome</keyword>
<dbReference type="InterPro" id="IPR002156">
    <property type="entry name" value="RNaseH_domain"/>
</dbReference>
<dbReference type="InterPro" id="IPR001356">
    <property type="entry name" value="HD"/>
</dbReference>
<dbReference type="SUPFAM" id="SSF53098">
    <property type="entry name" value="Ribonuclease H-like"/>
    <property type="match status" value="1"/>
</dbReference>
<evidence type="ECO:0000313" key="14">
    <source>
        <dbReference type="Proteomes" id="UP000266723"/>
    </source>
</evidence>
<dbReference type="Proteomes" id="UP000266723">
    <property type="component" value="Unassembled WGS sequence"/>
</dbReference>
<evidence type="ECO:0000256" key="9">
    <source>
        <dbReference type="PROSITE-ProRule" id="PRU00108"/>
    </source>
</evidence>
<evidence type="ECO:0000256" key="2">
    <source>
        <dbReference type="ARBA" id="ARBA00022473"/>
    </source>
</evidence>
<dbReference type="InterPro" id="IPR009057">
    <property type="entry name" value="Homeodomain-like_sf"/>
</dbReference>
<comment type="caution">
    <text evidence="13">The sequence shown here is derived from an EMBL/GenBank/DDBJ whole genome shotgun (WGS) entry which is preliminary data.</text>
</comment>
<evidence type="ECO:0000256" key="10">
    <source>
        <dbReference type="RuleBase" id="RU000682"/>
    </source>
</evidence>
<evidence type="ECO:0000256" key="3">
    <source>
        <dbReference type="ARBA" id="ARBA00023015"/>
    </source>
</evidence>
<dbReference type="SMART" id="SM00389">
    <property type="entry name" value="HOX"/>
    <property type="match status" value="1"/>
</dbReference>
<dbReference type="InterPro" id="IPR044730">
    <property type="entry name" value="RNase_H-like_dom_plant"/>
</dbReference>
<sequence length="426" mass="48567">MAQVKDPKQNSTFPGQRKESPRYRPLPPDTITCKTDASWDKTTRRAGLAWICTGSEGNTMQQGTELQESVASPLVAEALAVRSAIIAATSKEIKILRVLSDSSTLIKSITTNRQEKEIFGIVFDIQQISSVFQSISFDYLPRAQNLQADRLAKETLRSSFSAFSLNGILVIVTFDFAGNIIDNDHHQQLINGSENNSAAAASSRWNPTPEQITALEEIYRRGTRTPTTEQIQQIASKLSKYGRIEGKNVFYWFQNHKSRERLKRRRCEGDNDINSVHEPLKDVKDSSSGGYRVDQTKIYASFPHTNQQPQNELVLPNLINNEDHCKTEESERASDAGKEAMCGNLVASFVNQEPGEINIEEDRYNVRGEVQEEEEEKTREIRTLNLFPVLENQEKTDWFAEKKKANANRMCYNYRYYYEFMPLKKN</sequence>
<dbReference type="PANTHER" id="PTHR45940">
    <property type="entry name" value="WUSCHEL-RELATED HOMEOBOX 1-RELATED"/>
    <property type="match status" value="1"/>
</dbReference>
<dbReference type="Pfam" id="PF00046">
    <property type="entry name" value="Homeodomain"/>
    <property type="match status" value="1"/>
</dbReference>
<dbReference type="SUPFAM" id="SSF46689">
    <property type="entry name" value="Homeodomain-like"/>
    <property type="match status" value="1"/>
</dbReference>
<evidence type="ECO:0000256" key="6">
    <source>
        <dbReference type="ARBA" id="ARBA00023163"/>
    </source>
</evidence>
<dbReference type="PANTHER" id="PTHR45940:SF19">
    <property type="entry name" value="WUSCHEL-RELATED HOMEOBOX 6"/>
    <property type="match status" value="1"/>
</dbReference>
<comment type="subcellular location">
    <subcellularLocation>
        <location evidence="1 9 10">Nucleus</location>
    </subcellularLocation>
</comment>
<dbReference type="InterPro" id="IPR036397">
    <property type="entry name" value="RNaseH_sf"/>
</dbReference>
<dbReference type="EMBL" id="QGKV02000759">
    <property type="protein sequence ID" value="KAF3566957.1"/>
    <property type="molecule type" value="Genomic_DNA"/>
</dbReference>
<organism evidence="13 14">
    <name type="scientific">Brassica cretica</name>
    <name type="common">Mustard</name>
    <dbReference type="NCBI Taxonomy" id="69181"/>
    <lineage>
        <taxon>Eukaryota</taxon>
        <taxon>Viridiplantae</taxon>
        <taxon>Streptophyta</taxon>
        <taxon>Embryophyta</taxon>
        <taxon>Tracheophyta</taxon>
        <taxon>Spermatophyta</taxon>
        <taxon>Magnoliopsida</taxon>
        <taxon>eudicotyledons</taxon>
        <taxon>Gunneridae</taxon>
        <taxon>Pentapetalae</taxon>
        <taxon>rosids</taxon>
        <taxon>malvids</taxon>
        <taxon>Brassicales</taxon>
        <taxon>Brassicaceae</taxon>
        <taxon>Brassiceae</taxon>
        <taxon>Brassica</taxon>
    </lineage>
</organism>
<keyword evidence="2" id="KW-0217">Developmental protein</keyword>
<comment type="similarity">
    <text evidence="8">Belongs to the WUS homeobox family.</text>
</comment>
<keyword evidence="7 9" id="KW-0539">Nucleus</keyword>
<evidence type="ECO:0000256" key="11">
    <source>
        <dbReference type="SAM" id="MobiDB-lite"/>
    </source>
</evidence>
<dbReference type="Gene3D" id="3.30.420.10">
    <property type="entry name" value="Ribonuclease H-like superfamily/Ribonuclease H"/>
    <property type="match status" value="1"/>
</dbReference>
<dbReference type="InterPro" id="IPR044555">
    <property type="entry name" value="WUSCHEL-like"/>
</dbReference>
<dbReference type="CDD" id="cd06222">
    <property type="entry name" value="RNase_H_like"/>
    <property type="match status" value="1"/>
</dbReference>
<keyword evidence="3" id="KW-0805">Transcription regulation</keyword>
<feature type="DNA-binding region" description="Homeobox" evidence="9">
    <location>
        <begin position="200"/>
        <end position="264"/>
    </location>
</feature>
<evidence type="ECO:0000256" key="8">
    <source>
        <dbReference type="ARBA" id="ARBA00024040"/>
    </source>
</evidence>
<keyword evidence="5 9" id="KW-0371">Homeobox</keyword>
<proteinExistence type="inferred from homology"/>
<evidence type="ECO:0000256" key="5">
    <source>
        <dbReference type="ARBA" id="ARBA00023155"/>
    </source>
</evidence>
<dbReference type="Pfam" id="PF13456">
    <property type="entry name" value="RVT_3"/>
    <property type="match status" value="1"/>
</dbReference>
<dbReference type="InterPro" id="IPR012337">
    <property type="entry name" value="RNaseH-like_sf"/>
</dbReference>
<dbReference type="PROSITE" id="PS50071">
    <property type="entry name" value="HOMEOBOX_2"/>
    <property type="match status" value="1"/>
</dbReference>
<dbReference type="Gene3D" id="1.10.10.60">
    <property type="entry name" value="Homeodomain-like"/>
    <property type="match status" value="1"/>
</dbReference>
<accession>A0ABQ7D5X2</accession>
<evidence type="ECO:0000256" key="7">
    <source>
        <dbReference type="ARBA" id="ARBA00023242"/>
    </source>
</evidence>
<reference evidence="13 14" key="1">
    <citation type="journal article" date="2020" name="BMC Genomics">
        <title>Intraspecific diversification of the crop wild relative Brassica cretica Lam. using demographic model selection.</title>
        <authorList>
            <person name="Kioukis A."/>
            <person name="Michalopoulou V.A."/>
            <person name="Briers L."/>
            <person name="Pirintsos S."/>
            <person name="Studholme D.J."/>
            <person name="Pavlidis P."/>
            <person name="Sarris P.F."/>
        </authorList>
    </citation>
    <scope>NUCLEOTIDE SEQUENCE [LARGE SCALE GENOMIC DNA]</scope>
    <source>
        <strain evidence="14">cv. PFS-1207/04</strain>
    </source>
</reference>
<gene>
    <name evidence="13" type="ORF">DY000_02013769</name>
</gene>